<accession>V7BK93</accession>
<organism evidence="12 13">
    <name type="scientific">Phaseolus vulgaris</name>
    <name type="common">Kidney bean</name>
    <name type="synonym">French bean</name>
    <dbReference type="NCBI Taxonomy" id="3885"/>
    <lineage>
        <taxon>Eukaryota</taxon>
        <taxon>Viridiplantae</taxon>
        <taxon>Streptophyta</taxon>
        <taxon>Embryophyta</taxon>
        <taxon>Tracheophyta</taxon>
        <taxon>Spermatophyta</taxon>
        <taxon>Magnoliopsida</taxon>
        <taxon>eudicotyledons</taxon>
        <taxon>Gunneridae</taxon>
        <taxon>Pentapetalae</taxon>
        <taxon>rosids</taxon>
        <taxon>fabids</taxon>
        <taxon>Fabales</taxon>
        <taxon>Fabaceae</taxon>
        <taxon>Papilionoideae</taxon>
        <taxon>50 kb inversion clade</taxon>
        <taxon>NPAAA clade</taxon>
        <taxon>indigoferoid/millettioid clade</taxon>
        <taxon>Phaseoleae</taxon>
        <taxon>Phaseolus</taxon>
    </lineage>
</organism>
<evidence type="ECO:0000256" key="1">
    <source>
        <dbReference type="ARBA" id="ARBA00000900"/>
    </source>
</evidence>
<dbReference type="EMBL" id="CM002293">
    <property type="protein sequence ID" value="ESW18377.1"/>
    <property type="molecule type" value="Genomic_DNA"/>
</dbReference>
<dbReference type="eggNOG" id="KOG0800">
    <property type="taxonomic scope" value="Eukaryota"/>
</dbReference>
<dbReference type="Proteomes" id="UP000000226">
    <property type="component" value="Chromosome 6"/>
</dbReference>
<evidence type="ECO:0000256" key="8">
    <source>
        <dbReference type="ARBA" id="ARBA00022833"/>
    </source>
</evidence>
<dbReference type="InterPro" id="IPR013083">
    <property type="entry name" value="Znf_RING/FYVE/PHD"/>
</dbReference>
<keyword evidence="8" id="KW-0862">Zinc</keyword>
<feature type="domain" description="RING-type" evidence="11">
    <location>
        <begin position="288"/>
        <end position="314"/>
    </location>
</feature>
<dbReference type="GO" id="GO:0005634">
    <property type="term" value="C:nucleus"/>
    <property type="evidence" value="ECO:0007669"/>
    <property type="project" value="TreeGrafter"/>
</dbReference>
<proteinExistence type="predicted"/>
<dbReference type="InterPro" id="IPR001841">
    <property type="entry name" value="Znf_RING"/>
</dbReference>
<evidence type="ECO:0000256" key="4">
    <source>
        <dbReference type="ARBA" id="ARBA00022679"/>
    </source>
</evidence>
<evidence type="ECO:0000256" key="10">
    <source>
        <dbReference type="SAM" id="MobiDB-lite"/>
    </source>
</evidence>
<reference evidence="13" key="1">
    <citation type="journal article" date="2014" name="Nat. Genet.">
        <title>A reference genome for common bean and genome-wide analysis of dual domestications.</title>
        <authorList>
            <person name="Schmutz J."/>
            <person name="McClean P.E."/>
            <person name="Mamidi S."/>
            <person name="Wu G.A."/>
            <person name="Cannon S.B."/>
            <person name="Grimwood J."/>
            <person name="Jenkins J."/>
            <person name="Shu S."/>
            <person name="Song Q."/>
            <person name="Chavarro C."/>
            <person name="Torres-Torres M."/>
            <person name="Geffroy V."/>
            <person name="Moghaddam S.M."/>
            <person name="Gao D."/>
            <person name="Abernathy B."/>
            <person name="Barry K."/>
            <person name="Blair M."/>
            <person name="Brick M.A."/>
            <person name="Chovatia M."/>
            <person name="Gepts P."/>
            <person name="Goodstein D.M."/>
            <person name="Gonzales M."/>
            <person name="Hellsten U."/>
            <person name="Hyten D.L."/>
            <person name="Jia G."/>
            <person name="Kelly J.D."/>
            <person name="Kudrna D."/>
            <person name="Lee R."/>
            <person name="Richard M.M."/>
            <person name="Miklas P.N."/>
            <person name="Osorno J.M."/>
            <person name="Rodrigues J."/>
            <person name="Thareau V."/>
            <person name="Urrea C.A."/>
            <person name="Wang M."/>
            <person name="Yu Y."/>
            <person name="Zhang M."/>
            <person name="Wing R.A."/>
            <person name="Cregan P.B."/>
            <person name="Rokhsar D.S."/>
            <person name="Jackson S.A."/>
        </authorList>
    </citation>
    <scope>NUCLEOTIDE SEQUENCE [LARGE SCALE GENOMIC DNA]</scope>
    <source>
        <strain evidence="13">cv. G19833</strain>
    </source>
</reference>
<feature type="compositionally biased region" description="Basic residues" evidence="10">
    <location>
        <begin position="190"/>
        <end position="208"/>
    </location>
</feature>
<dbReference type="InterPro" id="IPR045191">
    <property type="entry name" value="MBR1/2-like"/>
</dbReference>
<evidence type="ECO:0000256" key="3">
    <source>
        <dbReference type="ARBA" id="ARBA00012483"/>
    </source>
</evidence>
<keyword evidence="4" id="KW-0808">Transferase</keyword>
<evidence type="ECO:0000313" key="13">
    <source>
        <dbReference type="Proteomes" id="UP000000226"/>
    </source>
</evidence>
<keyword evidence="5" id="KW-0479">Metal-binding</keyword>
<dbReference type="Pfam" id="PF12678">
    <property type="entry name" value="zf-rbx1"/>
    <property type="match status" value="1"/>
</dbReference>
<dbReference type="Gene3D" id="3.30.40.10">
    <property type="entry name" value="Zinc/RING finger domain, C3HC4 (zinc finger)"/>
    <property type="match status" value="1"/>
</dbReference>
<comment type="pathway">
    <text evidence="2">Protein modification; protein ubiquitination.</text>
</comment>
<dbReference type="GO" id="GO:0008270">
    <property type="term" value="F:zinc ion binding"/>
    <property type="evidence" value="ECO:0007669"/>
    <property type="project" value="UniProtKB-KW"/>
</dbReference>
<name>V7BK93_PHAVU</name>
<keyword evidence="7" id="KW-0833">Ubl conjugation pathway</keyword>
<evidence type="ECO:0000256" key="6">
    <source>
        <dbReference type="ARBA" id="ARBA00022771"/>
    </source>
</evidence>
<dbReference type="SUPFAM" id="SSF57850">
    <property type="entry name" value="RING/U-box"/>
    <property type="match status" value="1"/>
</dbReference>
<evidence type="ECO:0000313" key="12">
    <source>
        <dbReference type="EMBL" id="ESW18377.1"/>
    </source>
</evidence>
<protein>
    <recommendedName>
        <fullName evidence="3">RING-type E3 ubiquitin transferase</fullName>
        <ecNumber evidence="3">2.3.2.27</ecNumber>
    </recommendedName>
</protein>
<evidence type="ECO:0000256" key="7">
    <source>
        <dbReference type="ARBA" id="ARBA00022786"/>
    </source>
</evidence>
<dbReference type="AlphaFoldDB" id="V7BK93"/>
<dbReference type="GO" id="GO:0061630">
    <property type="term" value="F:ubiquitin protein ligase activity"/>
    <property type="evidence" value="ECO:0007669"/>
    <property type="project" value="UniProtKB-EC"/>
</dbReference>
<gene>
    <name evidence="12" type="ORF">PHAVU_006G035700g</name>
</gene>
<dbReference type="PANTHER" id="PTHR22937:SF222">
    <property type="entry name" value="RING-TYPE E3 UBIQUITIN TRANSFERASE"/>
    <property type="match status" value="1"/>
</dbReference>
<feature type="region of interest" description="Disordered" evidence="10">
    <location>
        <begin position="1"/>
        <end position="24"/>
    </location>
</feature>
<dbReference type="OrthoDB" id="8062037at2759"/>
<evidence type="ECO:0000256" key="5">
    <source>
        <dbReference type="ARBA" id="ARBA00022723"/>
    </source>
</evidence>
<dbReference type="PROSITE" id="PS50089">
    <property type="entry name" value="ZF_RING_2"/>
    <property type="match status" value="1"/>
</dbReference>
<evidence type="ECO:0000256" key="9">
    <source>
        <dbReference type="PROSITE-ProRule" id="PRU00175"/>
    </source>
</evidence>
<dbReference type="EC" id="2.3.2.27" evidence="3"/>
<dbReference type="PANTHER" id="PTHR22937">
    <property type="entry name" value="E3 UBIQUITIN-PROTEIN LIGASE RNF165"/>
    <property type="match status" value="1"/>
</dbReference>
<sequence>MNEMSEQRFQSESTDPGRTNISEPEPNMLRVIVVEGNTMDSHYLLDAYYDNRMVYGMTQLNGVQHQPSLDIGVSHHISVTDSSNAIGIPFIHSFGSWGSLIQAPTPNANVSSLENSRMNLQRYHDTTGSRRSHRFAHQHYHHHAQPVQVQEIRGHSNHHHAHYHHHAQPMQVQENRGHSNFRARRGNMHRGHSNFHARRGNMHNHPPRGHSNFHAPRGNMHNLPPRAFLQEVVSFRDHHSDIQLDIDDMSYEDLLILGERIGNVERGLSEEIIARQMDEYKNKEEIGILQCGHEYHADCVRRWLQEKNVCPLCKSKALAIG</sequence>
<evidence type="ECO:0000259" key="11">
    <source>
        <dbReference type="PROSITE" id="PS50089"/>
    </source>
</evidence>
<dbReference type="InterPro" id="IPR024766">
    <property type="entry name" value="Znf_RING_H2"/>
</dbReference>
<dbReference type="CDD" id="cd16469">
    <property type="entry name" value="RING-H2_RNF24-like"/>
    <property type="match status" value="1"/>
</dbReference>
<feature type="region of interest" description="Disordered" evidence="10">
    <location>
        <begin position="190"/>
        <end position="215"/>
    </location>
</feature>
<keyword evidence="13" id="KW-1185">Reference proteome</keyword>
<keyword evidence="6 9" id="KW-0863">Zinc-finger</keyword>
<comment type="catalytic activity">
    <reaction evidence="1">
        <text>S-ubiquitinyl-[E2 ubiquitin-conjugating enzyme]-L-cysteine + [acceptor protein]-L-lysine = [E2 ubiquitin-conjugating enzyme]-L-cysteine + N(6)-ubiquitinyl-[acceptor protein]-L-lysine.</text>
        <dbReference type="EC" id="2.3.2.27"/>
    </reaction>
</comment>
<feature type="compositionally biased region" description="Polar residues" evidence="10">
    <location>
        <begin position="7"/>
        <end position="22"/>
    </location>
</feature>
<evidence type="ECO:0000256" key="2">
    <source>
        <dbReference type="ARBA" id="ARBA00004906"/>
    </source>
</evidence>
<dbReference type="Gramene" id="ESW18377">
    <property type="protein sequence ID" value="ESW18377"/>
    <property type="gene ID" value="PHAVU_006G035700g"/>
</dbReference>